<feature type="domain" description="Protein kinase" evidence="1">
    <location>
        <begin position="8"/>
        <end position="248"/>
    </location>
</feature>
<proteinExistence type="predicted"/>
<evidence type="ECO:0000259" key="1">
    <source>
        <dbReference type="PROSITE" id="PS50011"/>
    </source>
</evidence>
<dbReference type="Pfam" id="PF00069">
    <property type="entry name" value="Pkinase"/>
    <property type="match status" value="1"/>
</dbReference>
<protein>
    <recommendedName>
        <fullName evidence="1">Protein kinase domain-containing protein</fullName>
    </recommendedName>
</protein>
<dbReference type="SUPFAM" id="SSF56112">
    <property type="entry name" value="Protein kinase-like (PK-like)"/>
    <property type="match status" value="1"/>
</dbReference>
<dbReference type="OrthoDB" id="1668230at2759"/>
<organism evidence="2 3">
    <name type="scientific">Coemansia guatemalensis</name>
    <dbReference type="NCBI Taxonomy" id="2761395"/>
    <lineage>
        <taxon>Eukaryota</taxon>
        <taxon>Fungi</taxon>
        <taxon>Fungi incertae sedis</taxon>
        <taxon>Zoopagomycota</taxon>
        <taxon>Kickxellomycotina</taxon>
        <taxon>Kickxellomycetes</taxon>
        <taxon>Kickxellales</taxon>
        <taxon>Kickxellaceae</taxon>
        <taxon>Coemansia</taxon>
    </lineage>
</organism>
<reference evidence="2" key="1">
    <citation type="submission" date="2022-07" db="EMBL/GenBank/DDBJ databases">
        <title>Phylogenomic reconstructions and comparative analyses of Kickxellomycotina fungi.</title>
        <authorList>
            <person name="Reynolds N.K."/>
            <person name="Stajich J.E."/>
            <person name="Barry K."/>
            <person name="Grigoriev I.V."/>
            <person name="Crous P."/>
            <person name="Smith M.E."/>
        </authorList>
    </citation>
    <scope>NUCLEOTIDE SEQUENCE</scope>
    <source>
        <strain evidence="2">NRRL 1565</strain>
    </source>
</reference>
<dbReference type="GO" id="GO:0005524">
    <property type="term" value="F:ATP binding"/>
    <property type="evidence" value="ECO:0007669"/>
    <property type="project" value="InterPro"/>
</dbReference>
<dbReference type="GO" id="GO:0004674">
    <property type="term" value="F:protein serine/threonine kinase activity"/>
    <property type="evidence" value="ECO:0007669"/>
    <property type="project" value="TreeGrafter"/>
</dbReference>
<evidence type="ECO:0000313" key="3">
    <source>
        <dbReference type="Proteomes" id="UP001140094"/>
    </source>
</evidence>
<dbReference type="InterPro" id="IPR000719">
    <property type="entry name" value="Prot_kinase_dom"/>
</dbReference>
<gene>
    <name evidence="2" type="ORF">H4R20_005403</name>
</gene>
<evidence type="ECO:0000313" key="2">
    <source>
        <dbReference type="EMBL" id="KAJ2796832.1"/>
    </source>
</evidence>
<name>A0A9W8LRW1_9FUNG</name>
<dbReference type="EMBL" id="JANBUO010001789">
    <property type="protein sequence ID" value="KAJ2796832.1"/>
    <property type="molecule type" value="Genomic_DNA"/>
</dbReference>
<dbReference type="AlphaFoldDB" id="A0A9W8LRW1"/>
<accession>A0A9W8LRW1</accession>
<dbReference type="InterPro" id="IPR011009">
    <property type="entry name" value="Kinase-like_dom_sf"/>
</dbReference>
<dbReference type="PROSITE" id="PS50011">
    <property type="entry name" value="PROTEIN_KINASE_DOM"/>
    <property type="match status" value="1"/>
</dbReference>
<sequence>MTVFTPPKEVKDIIGFGTSGLVGDISDSEVLKMYKPGDQESTNEINREILIYKTLGSHENIMGFIEASEHGVKLERMKHGNVRSYLSSNDVEMGDRVKWCKQMCRGLAHIHERGVFHCDLNGSNVFIDKNFNLKIGDFAGSCNQNTESLVLEGARYYLPREDWTPTAKSEIFAAGSTMYEIMQGEKPYEYLDDKEVEKRYKSQEFPDTSCIPYVGEIIRNCWFQRYESADELVQAICSVEAEAINKAA</sequence>
<dbReference type="Proteomes" id="UP001140094">
    <property type="component" value="Unassembled WGS sequence"/>
</dbReference>
<keyword evidence="3" id="KW-1185">Reference proteome</keyword>
<dbReference type="Gene3D" id="1.10.510.10">
    <property type="entry name" value="Transferase(Phosphotransferase) domain 1"/>
    <property type="match status" value="1"/>
</dbReference>
<dbReference type="InterPro" id="IPR051681">
    <property type="entry name" value="Ser/Thr_Kinases-Pseudokinases"/>
</dbReference>
<comment type="caution">
    <text evidence="2">The sequence shown here is derived from an EMBL/GenBank/DDBJ whole genome shotgun (WGS) entry which is preliminary data.</text>
</comment>
<dbReference type="PANTHER" id="PTHR44329">
    <property type="entry name" value="SERINE/THREONINE-PROTEIN KINASE TNNI3K-RELATED"/>
    <property type="match status" value="1"/>
</dbReference>